<evidence type="ECO:0000256" key="2">
    <source>
        <dbReference type="SAM" id="Phobius"/>
    </source>
</evidence>
<accession>A0ABW9KLL5</accession>
<dbReference type="EMBL" id="JBJYXY010000001">
    <property type="protein sequence ID" value="MFN2976666.1"/>
    <property type="molecule type" value="Genomic_DNA"/>
</dbReference>
<reference evidence="4 5" key="1">
    <citation type="submission" date="2024-12" db="EMBL/GenBank/DDBJ databases">
        <authorList>
            <person name="Lee Y."/>
        </authorList>
    </citation>
    <scope>NUCLEOTIDE SEQUENCE [LARGE SCALE GENOMIC DNA]</scope>
    <source>
        <strain evidence="4 5">03SUJ4</strain>
    </source>
</reference>
<feature type="region of interest" description="Disordered" evidence="1">
    <location>
        <begin position="1"/>
        <end position="22"/>
    </location>
</feature>
<feature type="transmembrane region" description="Helical" evidence="2">
    <location>
        <begin position="174"/>
        <end position="190"/>
    </location>
</feature>
<evidence type="ECO:0000256" key="1">
    <source>
        <dbReference type="SAM" id="MobiDB-lite"/>
    </source>
</evidence>
<keyword evidence="2" id="KW-0812">Transmembrane</keyword>
<feature type="transmembrane region" description="Helical" evidence="2">
    <location>
        <begin position="345"/>
        <end position="367"/>
    </location>
</feature>
<dbReference type="InterPro" id="IPR002656">
    <property type="entry name" value="Acyl_transf_3_dom"/>
</dbReference>
<protein>
    <submittedName>
        <fullName evidence="4">Acyltransferase family protein</fullName>
        <ecNumber evidence="4">2.3.-.-</ecNumber>
    </submittedName>
</protein>
<feature type="transmembrane region" description="Helical" evidence="2">
    <location>
        <begin position="277"/>
        <end position="299"/>
    </location>
</feature>
<sequence>MTAPAPETRASSQPASSTSAQEERLPEAASLLLDVIRFTLAVLVVVGHASMPWFSTGWPPLLGWADVAVPGFFVLSGFMIRYVTEDRERDPRRYFISRASRMYSVLLPALLLTLVCRSYISWRNPVYATVLWRAQSLPALGANLVAHLLFFTQFWGHAVLVSPNLPLWSLGYEVPYYVLFGLFALCRGPWRWIAAALYVAALGPQVLFLAPLWWSGCWLYNLWQWSRQSRARSAMTAALALVCSLALLLPLAHPALWTRLALLPNPLTALGQPHGRATMLAYSSGLVSWMLMLLGLCLSDRIRLSKRAPWARPVRRIAEGTFTLYLFHYPLLCLVPPTLGHVLRSGWSTTLLVLSIVALCVALSQPIDALKNRMRRSLTARFA</sequence>
<keyword evidence="2" id="KW-1133">Transmembrane helix</keyword>
<evidence type="ECO:0000259" key="3">
    <source>
        <dbReference type="Pfam" id="PF01757"/>
    </source>
</evidence>
<gene>
    <name evidence="4" type="ORF">ACK2TP_12905</name>
</gene>
<feature type="transmembrane region" description="Helical" evidence="2">
    <location>
        <begin position="31"/>
        <end position="49"/>
    </location>
</feature>
<evidence type="ECO:0000313" key="4">
    <source>
        <dbReference type="EMBL" id="MFN2976666.1"/>
    </source>
</evidence>
<feature type="transmembrane region" description="Helical" evidence="2">
    <location>
        <begin position="140"/>
        <end position="162"/>
    </location>
</feature>
<organism evidence="4 5">
    <name type="scientific">Terriglobus aquaticus</name>
    <dbReference type="NCBI Taxonomy" id="940139"/>
    <lineage>
        <taxon>Bacteria</taxon>
        <taxon>Pseudomonadati</taxon>
        <taxon>Acidobacteriota</taxon>
        <taxon>Terriglobia</taxon>
        <taxon>Terriglobales</taxon>
        <taxon>Acidobacteriaceae</taxon>
        <taxon>Terriglobus</taxon>
    </lineage>
</organism>
<evidence type="ECO:0000313" key="5">
    <source>
        <dbReference type="Proteomes" id="UP001634747"/>
    </source>
</evidence>
<feature type="compositionally biased region" description="Low complexity" evidence="1">
    <location>
        <begin position="10"/>
        <end position="20"/>
    </location>
</feature>
<dbReference type="Pfam" id="PF01757">
    <property type="entry name" value="Acyl_transf_3"/>
    <property type="match status" value="1"/>
</dbReference>
<dbReference type="RefSeq" id="WP_263411867.1">
    <property type="nucleotide sequence ID" value="NZ_BAABBH010000001.1"/>
</dbReference>
<keyword evidence="4" id="KW-0012">Acyltransferase</keyword>
<dbReference type="Proteomes" id="UP001634747">
    <property type="component" value="Unassembled WGS sequence"/>
</dbReference>
<feature type="transmembrane region" description="Helical" evidence="2">
    <location>
        <begin position="103"/>
        <end position="120"/>
    </location>
</feature>
<feature type="transmembrane region" description="Helical" evidence="2">
    <location>
        <begin position="235"/>
        <end position="257"/>
    </location>
</feature>
<feature type="transmembrane region" description="Helical" evidence="2">
    <location>
        <begin position="61"/>
        <end position="83"/>
    </location>
</feature>
<dbReference type="EC" id="2.3.-.-" evidence="4"/>
<keyword evidence="5" id="KW-1185">Reference proteome</keyword>
<dbReference type="InterPro" id="IPR050879">
    <property type="entry name" value="Acyltransferase_3"/>
</dbReference>
<keyword evidence="2" id="KW-0472">Membrane</keyword>
<comment type="caution">
    <text evidence="4">The sequence shown here is derived from an EMBL/GenBank/DDBJ whole genome shotgun (WGS) entry which is preliminary data.</text>
</comment>
<name>A0ABW9KLL5_9BACT</name>
<dbReference type="PANTHER" id="PTHR23028">
    <property type="entry name" value="ACETYLTRANSFERASE"/>
    <property type="match status" value="1"/>
</dbReference>
<dbReference type="PANTHER" id="PTHR23028:SF53">
    <property type="entry name" value="ACYL_TRANSF_3 DOMAIN-CONTAINING PROTEIN"/>
    <property type="match status" value="1"/>
</dbReference>
<feature type="transmembrane region" description="Helical" evidence="2">
    <location>
        <begin position="320"/>
        <end position="339"/>
    </location>
</feature>
<feature type="transmembrane region" description="Helical" evidence="2">
    <location>
        <begin position="196"/>
        <end position="223"/>
    </location>
</feature>
<proteinExistence type="predicted"/>
<keyword evidence="4" id="KW-0808">Transferase</keyword>
<dbReference type="GO" id="GO:0016746">
    <property type="term" value="F:acyltransferase activity"/>
    <property type="evidence" value="ECO:0007669"/>
    <property type="project" value="UniProtKB-KW"/>
</dbReference>
<feature type="domain" description="Acyltransferase 3" evidence="3">
    <location>
        <begin position="33"/>
        <end position="364"/>
    </location>
</feature>